<feature type="transmembrane region" description="Helical" evidence="6">
    <location>
        <begin position="178"/>
        <end position="197"/>
    </location>
</feature>
<dbReference type="GO" id="GO:0005794">
    <property type="term" value="C:Golgi apparatus"/>
    <property type="evidence" value="ECO:0000318"/>
    <property type="project" value="GO_Central"/>
</dbReference>
<reference evidence="7" key="2">
    <citation type="submission" date="2019-01" db="EMBL/GenBank/DDBJ databases">
        <authorList>
            <person name="Graves T."/>
            <person name="Eichler E.E."/>
            <person name="Wilson R.K."/>
        </authorList>
    </citation>
    <scope>NUCLEOTIDE SEQUENCE [LARGE SCALE GENOMIC DNA]</scope>
    <source>
        <strain evidence="7">17573</strain>
    </source>
</reference>
<dbReference type="Proteomes" id="UP000006718">
    <property type="component" value="Chromosome 14"/>
</dbReference>
<keyword evidence="3 6" id="KW-0812">Transmembrane</keyword>
<evidence type="ECO:0000256" key="6">
    <source>
        <dbReference type="SAM" id="Phobius"/>
    </source>
</evidence>
<dbReference type="Ensembl" id="ENSMMUT00000070048.2">
    <property type="protein sequence ID" value="ENSMMUP00000060641.2"/>
    <property type="gene ID" value="ENSMMUG00000031100.3"/>
</dbReference>
<evidence type="ECO:0000256" key="1">
    <source>
        <dbReference type="ARBA" id="ARBA00004141"/>
    </source>
</evidence>
<evidence type="ECO:0008006" key="9">
    <source>
        <dbReference type="Google" id="ProtNLM"/>
    </source>
</evidence>
<dbReference type="PANTHER" id="PTHR23320:SF128">
    <property type="entry name" value="MEMBRANE-SPANNING 4-DOMAINS SUBFAMILY A MEMBER 4A"/>
    <property type="match status" value="1"/>
</dbReference>
<name>A0A1D5RJZ7_MACMU</name>
<dbReference type="Bgee" id="ENSMMUG00000031100">
    <property type="expression patterns" value="Expressed in ileum and 17 other cell types or tissues"/>
</dbReference>
<evidence type="ECO:0000256" key="2">
    <source>
        <dbReference type="ARBA" id="ARBA00009565"/>
    </source>
</evidence>
<sequence>MCPLAFPYKQKSLLNNILTHLYSHSASQQHCSQSQSSEWHPTIEKGREINNSIMLKVINAIKIPCNRRRKKRRVMMLAGILVHVPLCRWFNCCRDRHLDLFISQVVQILIALMSLSMGIVMMCVAFSSYEERPISVYAGYTIWGSVMFIISGSLSVAAGIRTTKGLVGGSLGMNITSSVFAITGIVINAISLTLYSFRYHYCNQNQLSNNCYMTVSILMGMDGMVLLLSVLEFCIAVSLSAFGCEVLCCSPGEVVLIIPSNSHMAEAAPPTPLKTV</sequence>
<dbReference type="AlphaFoldDB" id="A0A1D5RJZ7"/>
<gene>
    <name evidence="7" type="primary">LOC698152</name>
</gene>
<evidence type="ECO:0000313" key="8">
    <source>
        <dbReference type="Proteomes" id="UP000006718"/>
    </source>
</evidence>
<reference evidence="7" key="3">
    <citation type="submission" date="2025-08" db="UniProtKB">
        <authorList>
            <consortium name="Ensembl"/>
        </authorList>
    </citation>
    <scope>IDENTIFICATION</scope>
    <source>
        <strain evidence="7">17573</strain>
    </source>
</reference>
<evidence type="ECO:0000313" key="7">
    <source>
        <dbReference type="Ensembl" id="ENSMMUP00000060641.2"/>
    </source>
</evidence>
<evidence type="ECO:0000256" key="4">
    <source>
        <dbReference type="ARBA" id="ARBA00022989"/>
    </source>
</evidence>
<reference evidence="8" key="1">
    <citation type="journal article" date="2007" name="Science">
        <title>Evolutionary and biomedical insights from the rhesus macaque genome.</title>
        <authorList>
            <person name="Gibbs R.A."/>
            <person name="Rogers J."/>
            <person name="Katze M.G."/>
            <person name="Bumgarner R."/>
            <person name="Weinstock G.M."/>
            <person name="Mardis E.R."/>
            <person name="Remington K.A."/>
            <person name="Strausberg R.L."/>
            <person name="Venter J.C."/>
            <person name="Wilson R.K."/>
            <person name="Batzer M.A."/>
            <person name="Bustamante C.D."/>
            <person name="Eichler E.E."/>
            <person name="Hahn M.W."/>
            <person name="Hardison R.C."/>
            <person name="Makova K.D."/>
            <person name="Miller W."/>
            <person name="Milosavljevic A."/>
            <person name="Palermo R.E."/>
            <person name="Siepel A."/>
            <person name="Sikela J.M."/>
            <person name="Attaway T."/>
            <person name="Bell S."/>
            <person name="Bernard K.E."/>
            <person name="Buhay C.J."/>
            <person name="Chandrabose M.N."/>
            <person name="Dao M."/>
            <person name="Davis C."/>
            <person name="Delehaunty K.D."/>
            <person name="Ding Y."/>
            <person name="Dinh H.H."/>
            <person name="Dugan-Rocha S."/>
            <person name="Fulton L.A."/>
            <person name="Gabisi R.A."/>
            <person name="Garner T.T."/>
            <person name="Godfrey J."/>
            <person name="Hawes A.C."/>
            <person name="Hernandez J."/>
            <person name="Hines S."/>
            <person name="Holder M."/>
            <person name="Hume J."/>
            <person name="Jhangiani S.N."/>
            <person name="Joshi V."/>
            <person name="Khan Z.M."/>
            <person name="Kirkness E.F."/>
            <person name="Cree A."/>
            <person name="Fowler R.G."/>
            <person name="Lee S."/>
            <person name="Lewis L.R."/>
            <person name="Li Z."/>
            <person name="Liu Y.-S."/>
            <person name="Moore S.M."/>
            <person name="Muzny D."/>
            <person name="Nazareth L.V."/>
            <person name="Ngo D.N."/>
            <person name="Okwuonu G.O."/>
            <person name="Pai G."/>
            <person name="Parker D."/>
            <person name="Paul H.A."/>
            <person name="Pfannkoch C."/>
            <person name="Pohl C.S."/>
            <person name="Rogers Y.-H.C."/>
            <person name="Ruiz S.J."/>
            <person name="Sabo A."/>
            <person name="Santibanez J."/>
            <person name="Schneider B.W."/>
            <person name="Smith S.M."/>
            <person name="Sodergren E."/>
            <person name="Svatek A.F."/>
            <person name="Utterback T.R."/>
            <person name="Vattathil S."/>
            <person name="Warren W."/>
            <person name="White C.S."/>
            <person name="Chinwalla A.T."/>
            <person name="Feng Y."/>
            <person name="Halpern A.L."/>
            <person name="Hillier L.W."/>
            <person name="Huang X."/>
            <person name="Minx P."/>
            <person name="Nelson J.O."/>
            <person name="Pepin K.H."/>
            <person name="Qin X."/>
            <person name="Sutton G.G."/>
            <person name="Venter E."/>
            <person name="Walenz B.P."/>
            <person name="Wallis J.W."/>
            <person name="Worley K.C."/>
            <person name="Yang S.-P."/>
            <person name="Jones S.M."/>
            <person name="Marra M.A."/>
            <person name="Rocchi M."/>
            <person name="Schein J.E."/>
            <person name="Baertsch R."/>
            <person name="Clarke L."/>
            <person name="Csuros M."/>
            <person name="Glasscock J."/>
            <person name="Harris R.A."/>
            <person name="Havlak P."/>
            <person name="Jackson A.R."/>
            <person name="Jiang H."/>
            <person name="Liu Y."/>
            <person name="Messina D.N."/>
            <person name="Shen Y."/>
            <person name="Song H.X.-Z."/>
            <person name="Wylie T."/>
            <person name="Zhang L."/>
            <person name="Birney E."/>
            <person name="Han K."/>
            <person name="Konkel M.K."/>
            <person name="Lee J."/>
            <person name="Smit A.F.A."/>
            <person name="Ullmer B."/>
            <person name="Wang H."/>
            <person name="Xing J."/>
            <person name="Burhans R."/>
            <person name="Cheng Z."/>
            <person name="Karro J.E."/>
            <person name="Ma J."/>
            <person name="Raney B."/>
            <person name="She X."/>
            <person name="Cox M.J."/>
            <person name="Demuth J.P."/>
            <person name="Dumas L.J."/>
            <person name="Han S.-G."/>
            <person name="Hopkins J."/>
            <person name="Karimpour-Fard A."/>
            <person name="Kim Y.H."/>
            <person name="Pollack J.R."/>
            <person name="Vinar T."/>
            <person name="Addo-Quaye C."/>
            <person name="Degenhardt J."/>
            <person name="Denby A."/>
            <person name="Hubisz M.J."/>
            <person name="Indap A."/>
            <person name="Kosiol C."/>
            <person name="Lahn B.T."/>
            <person name="Lawson H.A."/>
            <person name="Marklein A."/>
            <person name="Nielsen R."/>
            <person name="Vallender E.J."/>
            <person name="Clark A.G."/>
            <person name="Ferguson B."/>
            <person name="Hernandez R.D."/>
            <person name="Hirani K."/>
            <person name="Kehrer-Sawatzki H."/>
            <person name="Kolb J."/>
            <person name="Patil S."/>
            <person name="Pu L.-L."/>
            <person name="Ren Y."/>
            <person name="Smith D.G."/>
            <person name="Wheeler D.A."/>
            <person name="Schenck I."/>
            <person name="Ball E.V."/>
            <person name="Chen R."/>
            <person name="Cooper D.N."/>
            <person name="Giardine B."/>
            <person name="Hsu F."/>
            <person name="Kent W.J."/>
            <person name="Lesk A."/>
            <person name="Nelson D.L."/>
            <person name="O'brien W.E."/>
            <person name="Pruefer K."/>
            <person name="Stenson P.D."/>
            <person name="Wallace J.C."/>
            <person name="Ke H."/>
            <person name="Liu X.-M."/>
            <person name="Wang P."/>
            <person name="Xiang A.P."/>
            <person name="Yang F."/>
            <person name="Barber G.P."/>
            <person name="Haussler D."/>
            <person name="Karolchik D."/>
            <person name="Kern A.D."/>
            <person name="Kuhn R.M."/>
            <person name="Smith K.E."/>
            <person name="Zwieg A.S."/>
        </authorList>
    </citation>
    <scope>NUCLEOTIDE SEQUENCE [LARGE SCALE GENOMIC DNA]</scope>
    <source>
        <strain evidence="8">17573</strain>
    </source>
</reference>
<feature type="transmembrane region" description="Helical" evidence="6">
    <location>
        <begin position="217"/>
        <end position="242"/>
    </location>
</feature>
<proteinExistence type="inferred from homology"/>
<keyword evidence="8" id="KW-1185">Reference proteome</keyword>
<accession>A0A1D5RJZ7</accession>
<feature type="transmembrane region" description="Helical" evidence="6">
    <location>
        <begin position="103"/>
        <end position="125"/>
    </location>
</feature>
<dbReference type="VEuPathDB" id="HostDB:ENSMMUG00000031100"/>
<dbReference type="InterPro" id="IPR007237">
    <property type="entry name" value="CD20-like"/>
</dbReference>
<evidence type="ECO:0000256" key="5">
    <source>
        <dbReference type="ARBA" id="ARBA00023136"/>
    </source>
</evidence>
<evidence type="ECO:0000256" key="3">
    <source>
        <dbReference type="ARBA" id="ARBA00022692"/>
    </source>
</evidence>
<keyword evidence="4 6" id="KW-1133">Transmembrane helix</keyword>
<dbReference type="InterPro" id="IPR030417">
    <property type="entry name" value="MS4A"/>
</dbReference>
<dbReference type="PANTHER" id="PTHR23320">
    <property type="entry name" value="MEMBRANE-SPANNING 4-DOMAINS SUBFAMILY A MS4A -RELATED"/>
    <property type="match status" value="1"/>
</dbReference>
<dbReference type="GO" id="GO:0005886">
    <property type="term" value="C:plasma membrane"/>
    <property type="evidence" value="ECO:0000318"/>
    <property type="project" value="GO_Central"/>
</dbReference>
<protein>
    <recommendedName>
        <fullName evidence="9">Membrane spanning 4-domains A4A</fullName>
    </recommendedName>
</protein>
<dbReference type="GeneTree" id="ENSGT00940000155376"/>
<dbReference type="ExpressionAtlas" id="A0A1D5RJZ7">
    <property type="expression patterns" value="baseline"/>
</dbReference>
<comment type="subcellular location">
    <subcellularLocation>
        <location evidence="1">Membrane</location>
        <topology evidence="1">Multi-pass membrane protein</topology>
    </subcellularLocation>
</comment>
<feature type="transmembrane region" description="Helical" evidence="6">
    <location>
        <begin position="137"/>
        <end position="158"/>
    </location>
</feature>
<dbReference type="Pfam" id="PF04103">
    <property type="entry name" value="CD20"/>
    <property type="match status" value="1"/>
</dbReference>
<organism evidence="7 8">
    <name type="scientific">Macaca mulatta</name>
    <name type="common">Rhesus macaque</name>
    <dbReference type="NCBI Taxonomy" id="9544"/>
    <lineage>
        <taxon>Eukaryota</taxon>
        <taxon>Metazoa</taxon>
        <taxon>Chordata</taxon>
        <taxon>Craniata</taxon>
        <taxon>Vertebrata</taxon>
        <taxon>Euteleostomi</taxon>
        <taxon>Mammalia</taxon>
        <taxon>Eutheria</taxon>
        <taxon>Euarchontoglires</taxon>
        <taxon>Primates</taxon>
        <taxon>Haplorrhini</taxon>
        <taxon>Catarrhini</taxon>
        <taxon>Cercopithecidae</taxon>
        <taxon>Cercopithecinae</taxon>
        <taxon>Macaca</taxon>
    </lineage>
</organism>
<comment type="similarity">
    <text evidence="2">Belongs to the MS4A family.</text>
</comment>
<reference evidence="7" key="4">
    <citation type="submission" date="2025-09" db="UniProtKB">
        <authorList>
            <consortium name="Ensembl"/>
        </authorList>
    </citation>
    <scope>IDENTIFICATION</scope>
    <source>
        <strain evidence="7">17573</strain>
    </source>
</reference>
<dbReference type="InParanoid" id="A0A1D5RJZ7"/>
<dbReference type="STRING" id="9544.ENSMMUP00000060641"/>
<keyword evidence="5 6" id="KW-0472">Membrane</keyword>
<feature type="transmembrane region" description="Helical" evidence="6">
    <location>
        <begin position="74"/>
        <end position="91"/>
    </location>
</feature>